<dbReference type="OrthoDB" id="9808281at2"/>
<evidence type="ECO:0000259" key="3">
    <source>
        <dbReference type="Pfam" id="PF01648"/>
    </source>
</evidence>
<accession>A0A1H8DAJ5</accession>
<dbReference type="Pfam" id="PF22624">
    <property type="entry name" value="AASDHPPT_N"/>
    <property type="match status" value="1"/>
</dbReference>
<gene>
    <name evidence="5" type="ORF">SAMN05444354_12910</name>
</gene>
<dbReference type="SUPFAM" id="SSF56214">
    <property type="entry name" value="4'-phosphopantetheinyl transferase"/>
    <property type="match status" value="2"/>
</dbReference>
<dbReference type="InterPro" id="IPR055066">
    <property type="entry name" value="AASDHPPT_N"/>
</dbReference>
<reference evidence="6" key="1">
    <citation type="submission" date="2016-10" db="EMBL/GenBank/DDBJ databases">
        <authorList>
            <person name="Varghese N."/>
            <person name="Submissions S."/>
        </authorList>
    </citation>
    <scope>NUCLEOTIDE SEQUENCE [LARGE SCALE GENOMIC DNA]</scope>
    <source>
        <strain evidence="6">DSM 17044</strain>
    </source>
</reference>
<evidence type="ECO:0000256" key="2">
    <source>
        <dbReference type="ARBA" id="ARBA00022679"/>
    </source>
</evidence>
<dbReference type="Proteomes" id="UP000182719">
    <property type="component" value="Unassembled WGS sequence"/>
</dbReference>
<dbReference type="EMBL" id="FOAP01000029">
    <property type="protein sequence ID" value="SEN04290.1"/>
    <property type="molecule type" value="Genomic_DNA"/>
</dbReference>
<dbReference type="Gene3D" id="3.90.470.20">
    <property type="entry name" value="4'-phosphopantetheinyl transferase domain"/>
    <property type="match status" value="2"/>
</dbReference>
<comment type="similarity">
    <text evidence="1">Belongs to the P-Pant transferase superfamily. Gsp/Sfp/HetI/AcpT family.</text>
</comment>
<evidence type="ECO:0000259" key="4">
    <source>
        <dbReference type="Pfam" id="PF22624"/>
    </source>
</evidence>
<name>A0A1H8DAJ5_STIAU</name>
<dbReference type="GO" id="GO:0005829">
    <property type="term" value="C:cytosol"/>
    <property type="evidence" value="ECO:0007669"/>
    <property type="project" value="TreeGrafter"/>
</dbReference>
<feature type="domain" description="4'-phosphopantetheinyl transferase" evidence="3">
    <location>
        <begin position="124"/>
        <end position="230"/>
    </location>
</feature>
<organism evidence="5 6">
    <name type="scientific">Stigmatella aurantiaca</name>
    <dbReference type="NCBI Taxonomy" id="41"/>
    <lineage>
        <taxon>Bacteria</taxon>
        <taxon>Pseudomonadati</taxon>
        <taxon>Myxococcota</taxon>
        <taxon>Myxococcia</taxon>
        <taxon>Myxococcales</taxon>
        <taxon>Cystobacterineae</taxon>
        <taxon>Archangiaceae</taxon>
        <taxon>Stigmatella</taxon>
    </lineage>
</organism>
<protein>
    <submittedName>
        <fullName evidence="5">4'-phosphopantetheinyl transferase</fullName>
    </submittedName>
</protein>
<dbReference type="InterPro" id="IPR008278">
    <property type="entry name" value="4-PPantetheinyl_Trfase_dom"/>
</dbReference>
<dbReference type="InterPro" id="IPR037143">
    <property type="entry name" value="4-PPantetheinyl_Trfase_dom_sf"/>
</dbReference>
<dbReference type="GO" id="GO:0000287">
    <property type="term" value="F:magnesium ion binding"/>
    <property type="evidence" value="ECO:0007669"/>
    <property type="project" value="InterPro"/>
</dbReference>
<dbReference type="Pfam" id="PF01648">
    <property type="entry name" value="ACPS"/>
    <property type="match status" value="1"/>
</dbReference>
<evidence type="ECO:0000313" key="6">
    <source>
        <dbReference type="Proteomes" id="UP000182719"/>
    </source>
</evidence>
<dbReference type="AlphaFoldDB" id="A0A1H8DAJ5"/>
<feature type="domain" description="4'-phosphopantetheinyl transferase N-terminal" evidence="4">
    <location>
        <begin position="39"/>
        <end position="117"/>
    </location>
</feature>
<proteinExistence type="inferred from homology"/>
<dbReference type="GO" id="GO:0019878">
    <property type="term" value="P:lysine biosynthetic process via aminoadipic acid"/>
    <property type="evidence" value="ECO:0007669"/>
    <property type="project" value="TreeGrafter"/>
</dbReference>
<evidence type="ECO:0000256" key="1">
    <source>
        <dbReference type="ARBA" id="ARBA00010990"/>
    </source>
</evidence>
<keyword evidence="6" id="KW-1185">Reference proteome</keyword>
<dbReference type="PANTHER" id="PTHR12215:SF10">
    <property type="entry name" value="L-AMINOADIPATE-SEMIALDEHYDE DEHYDROGENASE-PHOSPHOPANTETHEINYL TRANSFERASE"/>
    <property type="match status" value="1"/>
</dbReference>
<dbReference type="GO" id="GO:0008897">
    <property type="term" value="F:holo-[acyl-carrier-protein] synthase activity"/>
    <property type="evidence" value="ECO:0007669"/>
    <property type="project" value="InterPro"/>
</dbReference>
<dbReference type="InterPro" id="IPR050559">
    <property type="entry name" value="P-Pant_transferase_sf"/>
</dbReference>
<dbReference type="RefSeq" id="WP_075010829.1">
    <property type="nucleotide sequence ID" value="NZ_FOAP01000029.1"/>
</dbReference>
<evidence type="ECO:0000313" key="5">
    <source>
        <dbReference type="EMBL" id="SEN04290.1"/>
    </source>
</evidence>
<sequence length="277" mass="31125">MPTSAPTPPLLTLPPDEVHVWIVEPERITDAGLLASYRALLDAPEREKQQRFHFERHRLQYLVSHALVRLTLSRYAPVAPGAWSFVANTYGRPEIRGEEKPWLRFNLSHTDGMALCAVARDVDVGADVEDAERKGETVGIADSFFAPAEVAALRALPEHAQRERFFDYWTLKEAYIKARGMGLSLPLEQFAFELPAGLPARISFDPRLVDEPSHWQFVRFRPSTRHAAALAVRRPVGAPLSVRFQRTVPLQGDGPVEYLTQETRQPLRLQMAGAGES</sequence>
<keyword evidence="2 5" id="KW-0808">Transferase</keyword>
<dbReference type="PANTHER" id="PTHR12215">
    <property type="entry name" value="PHOSPHOPANTETHEINE TRANSFERASE"/>
    <property type="match status" value="1"/>
</dbReference>